<dbReference type="EMBL" id="BKCJ010603898">
    <property type="protein sequence ID" value="GFB33182.1"/>
    <property type="molecule type" value="Genomic_DNA"/>
</dbReference>
<name>A0A699LBI2_TANCI</name>
<evidence type="ECO:0000256" key="1">
    <source>
        <dbReference type="ARBA" id="ARBA00009884"/>
    </source>
</evidence>
<dbReference type="GO" id="GO:0016192">
    <property type="term" value="P:vesicle-mediated transport"/>
    <property type="evidence" value="ECO:0007669"/>
    <property type="project" value="InterPro"/>
</dbReference>
<dbReference type="SUPFAM" id="SSF56815">
    <property type="entry name" value="Sec1/munc18-like (SM) proteins"/>
    <property type="match status" value="1"/>
</dbReference>
<protein>
    <submittedName>
        <fullName evidence="2">SNARE-interacting protein KEULE-like isoform X2</fullName>
    </submittedName>
</protein>
<proteinExistence type="inferred from homology"/>
<feature type="non-terminal residue" evidence="2">
    <location>
        <position position="152"/>
    </location>
</feature>
<gene>
    <name evidence="2" type="ORF">Tci_705153</name>
</gene>
<dbReference type="InterPro" id="IPR036045">
    <property type="entry name" value="Sec1-like_sf"/>
</dbReference>
<dbReference type="InterPro" id="IPR001619">
    <property type="entry name" value="Sec1-like"/>
</dbReference>
<feature type="non-terminal residue" evidence="2">
    <location>
        <position position="1"/>
    </location>
</feature>
<dbReference type="Pfam" id="PF00995">
    <property type="entry name" value="Sec1"/>
    <property type="match status" value="1"/>
</dbReference>
<accession>A0A699LBI2</accession>
<reference evidence="2" key="1">
    <citation type="journal article" date="2019" name="Sci. Rep.">
        <title>Draft genome of Tanacetum cinerariifolium, the natural source of mosquito coil.</title>
        <authorList>
            <person name="Yamashiro T."/>
            <person name="Shiraishi A."/>
            <person name="Satake H."/>
            <person name="Nakayama K."/>
        </authorList>
    </citation>
    <scope>NUCLEOTIDE SEQUENCE</scope>
</reference>
<comment type="caution">
    <text evidence="2">The sequence shown here is derived from an EMBL/GenBank/DDBJ whole genome shotgun (WGS) entry which is preliminary data.</text>
</comment>
<dbReference type="AlphaFoldDB" id="A0A699LBI2"/>
<dbReference type="Gene3D" id="3.40.50.1910">
    <property type="match status" value="1"/>
</dbReference>
<sequence length="152" mass="17505">SLCSCLTWPEEHLFIDSIAYVYFSSSVPKKLVNCIKNEQSLRSRIRAMKEMNLEYFALDSQCFITDNALALEEFYGNEVMTQKGYECLNLMANRIATVFASLLEFPFVRYRAAKSLDLNTMTTISDMIPTKLAAAVWDCLMKYKSIKNFNFP</sequence>
<dbReference type="PANTHER" id="PTHR11679">
    <property type="entry name" value="VESICLE PROTEIN SORTING-ASSOCIATED"/>
    <property type="match status" value="1"/>
</dbReference>
<organism evidence="2">
    <name type="scientific">Tanacetum cinerariifolium</name>
    <name type="common">Dalmatian daisy</name>
    <name type="synonym">Chrysanthemum cinerariifolium</name>
    <dbReference type="NCBI Taxonomy" id="118510"/>
    <lineage>
        <taxon>Eukaryota</taxon>
        <taxon>Viridiplantae</taxon>
        <taxon>Streptophyta</taxon>
        <taxon>Embryophyta</taxon>
        <taxon>Tracheophyta</taxon>
        <taxon>Spermatophyta</taxon>
        <taxon>Magnoliopsida</taxon>
        <taxon>eudicotyledons</taxon>
        <taxon>Gunneridae</taxon>
        <taxon>Pentapetalae</taxon>
        <taxon>asterids</taxon>
        <taxon>campanulids</taxon>
        <taxon>Asterales</taxon>
        <taxon>Asteraceae</taxon>
        <taxon>Asteroideae</taxon>
        <taxon>Anthemideae</taxon>
        <taxon>Anthemidinae</taxon>
        <taxon>Tanacetum</taxon>
    </lineage>
</organism>
<dbReference type="InterPro" id="IPR027482">
    <property type="entry name" value="Sec1-like_dom2"/>
</dbReference>
<comment type="similarity">
    <text evidence="1">Belongs to the STXBP/unc-18/SEC1 family.</text>
</comment>
<evidence type="ECO:0000313" key="2">
    <source>
        <dbReference type="EMBL" id="GFB33182.1"/>
    </source>
</evidence>